<dbReference type="EMBL" id="JARXIC010000114">
    <property type="protein sequence ID" value="MDQ8196462.1"/>
    <property type="molecule type" value="Genomic_DNA"/>
</dbReference>
<keyword evidence="1" id="KW-0732">Signal</keyword>
<feature type="signal peptide" evidence="1">
    <location>
        <begin position="1"/>
        <end position="24"/>
    </location>
</feature>
<evidence type="ECO:0008006" key="4">
    <source>
        <dbReference type="Google" id="ProtNLM"/>
    </source>
</evidence>
<protein>
    <recommendedName>
        <fullName evidence="4">AMIN domain-containing protein</fullName>
    </recommendedName>
</protein>
<reference evidence="2 3" key="1">
    <citation type="submission" date="2023-04" db="EMBL/GenBank/DDBJ databases">
        <title>A novel bacteria isolated from coastal sediment.</title>
        <authorList>
            <person name="Liu X.-J."/>
            <person name="Du Z.-J."/>
        </authorList>
    </citation>
    <scope>NUCLEOTIDE SEQUENCE [LARGE SCALE GENOMIC DNA]</scope>
    <source>
        <strain evidence="2 3">SDUM461004</strain>
    </source>
</reference>
<evidence type="ECO:0000256" key="1">
    <source>
        <dbReference type="SAM" id="SignalP"/>
    </source>
</evidence>
<organism evidence="2 3">
    <name type="scientific">Thalassobacterium sedimentorum</name>
    <dbReference type="NCBI Taxonomy" id="3041258"/>
    <lineage>
        <taxon>Bacteria</taxon>
        <taxon>Pseudomonadati</taxon>
        <taxon>Verrucomicrobiota</taxon>
        <taxon>Opitutia</taxon>
        <taxon>Puniceicoccales</taxon>
        <taxon>Coraliomargaritaceae</taxon>
        <taxon>Thalassobacterium</taxon>
    </lineage>
</organism>
<accession>A0ABU1AP09</accession>
<evidence type="ECO:0000313" key="3">
    <source>
        <dbReference type="Proteomes" id="UP001243717"/>
    </source>
</evidence>
<feature type="non-terminal residue" evidence="2">
    <location>
        <position position="72"/>
    </location>
</feature>
<dbReference type="RefSeq" id="WP_308986895.1">
    <property type="nucleotide sequence ID" value="NZ_JARXIC010000114.1"/>
</dbReference>
<keyword evidence="3" id="KW-1185">Reference proteome</keyword>
<dbReference type="Proteomes" id="UP001243717">
    <property type="component" value="Unassembled WGS sequence"/>
</dbReference>
<evidence type="ECO:0000313" key="2">
    <source>
        <dbReference type="EMBL" id="MDQ8196462.1"/>
    </source>
</evidence>
<comment type="caution">
    <text evidence="2">The sequence shown here is derived from an EMBL/GenBank/DDBJ whole genome shotgun (WGS) entry which is preliminary data.</text>
</comment>
<name>A0ABU1AP09_9BACT</name>
<gene>
    <name evidence="2" type="ORF">QEH59_18680</name>
</gene>
<proteinExistence type="predicted"/>
<sequence>MHSKLKSIHLLAATLMLVVTPFLTTCVPKEPDPPPVVIENHYHINVSGQGHFLEVGSGNTDIRVSNRSGMDE</sequence>
<feature type="chain" id="PRO_5046431857" description="AMIN domain-containing protein" evidence="1">
    <location>
        <begin position="25"/>
        <end position="72"/>
    </location>
</feature>